<reference evidence="8" key="1">
    <citation type="journal article" date="2008" name="Insect Biochem. Mol. Biol.">
        <title>The genome of a lepidopteran model insect, the silkworm Bombyx mori.</title>
        <authorList>
            <consortium name="International Silkworm Genome Consortium"/>
        </authorList>
    </citation>
    <scope>NUCLEOTIDE SEQUENCE [LARGE SCALE GENOMIC DNA]</scope>
    <source>
        <strain evidence="8">p50T</strain>
    </source>
</reference>
<dbReference type="GO" id="GO:0006820">
    <property type="term" value="P:monoatomic anion transport"/>
    <property type="evidence" value="ECO:0007669"/>
    <property type="project" value="TreeGrafter"/>
</dbReference>
<feature type="transmembrane region" description="Helical" evidence="5">
    <location>
        <begin position="340"/>
        <end position="360"/>
    </location>
</feature>
<dbReference type="Pfam" id="PF07690">
    <property type="entry name" value="MFS_1"/>
    <property type="match status" value="1"/>
</dbReference>
<dbReference type="InterPro" id="IPR036259">
    <property type="entry name" value="MFS_trans_sf"/>
</dbReference>
<feature type="transmembrane region" description="Helical" evidence="5">
    <location>
        <begin position="106"/>
        <end position="125"/>
    </location>
</feature>
<feature type="transmembrane region" description="Helical" evidence="5">
    <location>
        <begin position="399"/>
        <end position="423"/>
    </location>
</feature>
<evidence type="ECO:0000256" key="3">
    <source>
        <dbReference type="ARBA" id="ARBA00022989"/>
    </source>
</evidence>
<feature type="transmembrane region" description="Helical" evidence="5">
    <location>
        <begin position="366"/>
        <end position="387"/>
    </location>
</feature>
<feature type="transmembrane region" description="Helical" evidence="5">
    <location>
        <begin position="262"/>
        <end position="287"/>
    </location>
</feature>
<feature type="transmembrane region" description="Helical" evidence="5">
    <location>
        <begin position="76"/>
        <end position="99"/>
    </location>
</feature>
<dbReference type="GO" id="GO:0022857">
    <property type="term" value="F:transmembrane transporter activity"/>
    <property type="evidence" value="ECO:0007669"/>
    <property type="project" value="InterPro"/>
</dbReference>
<dbReference type="EnsemblMetazoa" id="XM_012689753.3">
    <property type="protein sequence ID" value="XP_012545207.2"/>
    <property type="gene ID" value="LOC101746470"/>
</dbReference>
<reference evidence="7" key="2">
    <citation type="submission" date="2022-06" db="UniProtKB">
        <authorList>
            <consortium name="EnsemblMetazoa"/>
        </authorList>
    </citation>
    <scope>IDENTIFICATION</scope>
    <source>
        <strain evidence="7">p50T (Dazao)</strain>
    </source>
</reference>
<evidence type="ECO:0000313" key="7">
    <source>
        <dbReference type="EnsemblMetazoa" id="XP_012545207.2"/>
    </source>
</evidence>
<proteinExistence type="predicted"/>
<dbReference type="SUPFAM" id="SSF103473">
    <property type="entry name" value="MFS general substrate transporter"/>
    <property type="match status" value="1"/>
</dbReference>
<evidence type="ECO:0000256" key="1">
    <source>
        <dbReference type="ARBA" id="ARBA00004141"/>
    </source>
</evidence>
<keyword evidence="4 5" id="KW-0472">Membrane</keyword>
<organism evidence="7 8">
    <name type="scientific">Bombyx mori</name>
    <name type="common">Silk moth</name>
    <dbReference type="NCBI Taxonomy" id="7091"/>
    <lineage>
        <taxon>Eukaryota</taxon>
        <taxon>Metazoa</taxon>
        <taxon>Ecdysozoa</taxon>
        <taxon>Arthropoda</taxon>
        <taxon>Hexapoda</taxon>
        <taxon>Insecta</taxon>
        <taxon>Pterygota</taxon>
        <taxon>Neoptera</taxon>
        <taxon>Endopterygota</taxon>
        <taxon>Lepidoptera</taxon>
        <taxon>Glossata</taxon>
        <taxon>Ditrysia</taxon>
        <taxon>Bombycoidea</taxon>
        <taxon>Bombycidae</taxon>
        <taxon>Bombycinae</taxon>
        <taxon>Bombyx</taxon>
    </lineage>
</organism>
<evidence type="ECO:0000259" key="6">
    <source>
        <dbReference type="PROSITE" id="PS50850"/>
    </source>
</evidence>
<dbReference type="GeneID" id="101746470"/>
<sequence>MDVEFLRYQFSDGYTGVISKQRFKVGIRHVQILYMFVGAIVIGLVRGSIGVAVLALNDEDRRHDTYLEIHNWDKRIQGAVMSSFFFGYAVMLVPADLLLRKIGGKIVCTAIFVVNGALCVAMPTIVNKGGWVAASNAQLFMGMAHSCFSTVYETLIERWLPPNERNTYSHFIYGGIQLGIIIGLPISGLLSQTRLGWEFIYYALAMATLSMAVVIGTLTASSFEGHQAMGDGEKEFIRDAMTLYKKKKLIRPFRSILECKKFWAVTVAHSASNALFIFYLIFVPVFLETLNVSLKDATFYTMMSFLTMWLVYLTTSPTVEWVAGSEIVNYIMSTTCLRKIINTLGALGIIIGLSILPNLTQERTNVAVIVLIAILGLLGFQLTGFLSNYQDMTENYSGTLIMLSSTISGFVGAVIPFLFSFFLYTEPIHLSQWKAAFYILAAYYMGCNAVYVLFASNKRQPWDGNSGRKTGHYNHSYSYDSNHIQLEEFSHSKLIQEENGAMI</sequence>
<dbReference type="InterPro" id="IPR050382">
    <property type="entry name" value="MFS_Na/Anion_cotransporter"/>
</dbReference>
<dbReference type="InterPro" id="IPR011701">
    <property type="entry name" value="MFS"/>
</dbReference>
<feature type="transmembrane region" description="Helical" evidence="5">
    <location>
        <begin position="32"/>
        <end position="56"/>
    </location>
</feature>
<accession>A0A8R2GA83</accession>
<dbReference type="InterPro" id="IPR020846">
    <property type="entry name" value="MFS_dom"/>
</dbReference>
<protein>
    <recommendedName>
        <fullName evidence="6">Major facilitator superfamily (MFS) profile domain-containing protein</fullName>
    </recommendedName>
</protein>
<name>A0A8R2GA83_BOMMO</name>
<dbReference type="PROSITE" id="PS50850">
    <property type="entry name" value="MFS"/>
    <property type="match status" value="1"/>
</dbReference>
<evidence type="ECO:0000256" key="2">
    <source>
        <dbReference type="ARBA" id="ARBA00022692"/>
    </source>
</evidence>
<feature type="transmembrane region" description="Helical" evidence="5">
    <location>
        <begin position="435"/>
        <end position="454"/>
    </location>
</feature>
<evidence type="ECO:0000256" key="4">
    <source>
        <dbReference type="ARBA" id="ARBA00023136"/>
    </source>
</evidence>
<evidence type="ECO:0000256" key="5">
    <source>
        <dbReference type="SAM" id="Phobius"/>
    </source>
</evidence>
<keyword evidence="2 5" id="KW-0812">Transmembrane</keyword>
<feature type="domain" description="Major facilitator superfamily (MFS) profile" evidence="6">
    <location>
        <begin position="31"/>
        <end position="459"/>
    </location>
</feature>
<dbReference type="PANTHER" id="PTHR11662">
    <property type="entry name" value="SOLUTE CARRIER FAMILY 17"/>
    <property type="match status" value="1"/>
</dbReference>
<dbReference type="RefSeq" id="XP_012545207.2">
    <property type="nucleotide sequence ID" value="XM_012689753.4"/>
</dbReference>
<dbReference type="Proteomes" id="UP000005204">
    <property type="component" value="Unassembled WGS sequence"/>
</dbReference>
<feature type="transmembrane region" description="Helical" evidence="5">
    <location>
        <begin position="199"/>
        <end position="220"/>
    </location>
</feature>
<dbReference type="Gene3D" id="1.20.1250.20">
    <property type="entry name" value="MFS general substrate transporter like domains"/>
    <property type="match status" value="2"/>
</dbReference>
<comment type="subcellular location">
    <subcellularLocation>
        <location evidence="1">Membrane</location>
        <topology evidence="1">Multi-pass membrane protein</topology>
    </subcellularLocation>
</comment>
<dbReference type="KEGG" id="bmor:101746470"/>
<dbReference type="AlphaFoldDB" id="A0A8R2GA83"/>
<dbReference type="GO" id="GO:0016020">
    <property type="term" value="C:membrane"/>
    <property type="evidence" value="ECO:0007669"/>
    <property type="project" value="UniProtKB-SubCell"/>
</dbReference>
<keyword evidence="8" id="KW-1185">Reference proteome</keyword>
<keyword evidence="3 5" id="KW-1133">Transmembrane helix</keyword>
<feature type="transmembrane region" description="Helical" evidence="5">
    <location>
        <begin position="168"/>
        <end position="187"/>
    </location>
</feature>
<evidence type="ECO:0000313" key="8">
    <source>
        <dbReference type="Proteomes" id="UP000005204"/>
    </source>
</evidence>
<dbReference type="PANTHER" id="PTHR11662:SF399">
    <property type="entry name" value="FI19708P1-RELATED"/>
    <property type="match status" value="1"/>
</dbReference>